<evidence type="ECO:0000313" key="2">
    <source>
        <dbReference type="Proteomes" id="UP000006038"/>
    </source>
</evidence>
<reference evidence="1" key="2">
    <citation type="submission" date="2013-04" db="UniProtKB">
        <authorList>
            <consortium name="EnsemblPlants"/>
        </authorList>
    </citation>
    <scope>IDENTIFICATION</scope>
</reference>
<dbReference type="HOGENOM" id="CLU_2874540_0_0_1"/>
<proteinExistence type="predicted"/>
<dbReference type="Gramene" id="OB09G15580.1">
    <property type="protein sequence ID" value="OB09G15580.1"/>
    <property type="gene ID" value="OB09G15580"/>
</dbReference>
<dbReference type="AlphaFoldDB" id="J3MX29"/>
<evidence type="ECO:0000313" key="1">
    <source>
        <dbReference type="EnsemblPlants" id="OB09G15580.1"/>
    </source>
</evidence>
<accession>J3MX29</accession>
<dbReference type="EnsemblPlants" id="OB09G15580.1">
    <property type="protein sequence ID" value="OB09G15580.1"/>
    <property type="gene ID" value="OB09G15580"/>
</dbReference>
<name>J3MX29_ORYBR</name>
<keyword evidence="2" id="KW-1185">Reference proteome</keyword>
<sequence length="64" mass="7486">MPQCSIFSLHKESSGQAQANNQARGSGFCRNLFFRGTVETFVLFRLYEFFPWFYKILFGSSGFW</sequence>
<reference evidence="1" key="1">
    <citation type="journal article" date="2013" name="Nat. Commun.">
        <title>Whole-genome sequencing of Oryza brachyantha reveals mechanisms underlying Oryza genome evolution.</title>
        <authorList>
            <person name="Chen J."/>
            <person name="Huang Q."/>
            <person name="Gao D."/>
            <person name="Wang J."/>
            <person name="Lang Y."/>
            <person name="Liu T."/>
            <person name="Li B."/>
            <person name="Bai Z."/>
            <person name="Luis Goicoechea J."/>
            <person name="Liang C."/>
            <person name="Chen C."/>
            <person name="Zhang W."/>
            <person name="Sun S."/>
            <person name="Liao Y."/>
            <person name="Zhang X."/>
            <person name="Yang L."/>
            <person name="Song C."/>
            <person name="Wang M."/>
            <person name="Shi J."/>
            <person name="Liu G."/>
            <person name="Liu J."/>
            <person name="Zhou H."/>
            <person name="Zhou W."/>
            <person name="Yu Q."/>
            <person name="An N."/>
            <person name="Chen Y."/>
            <person name="Cai Q."/>
            <person name="Wang B."/>
            <person name="Liu B."/>
            <person name="Min J."/>
            <person name="Huang Y."/>
            <person name="Wu H."/>
            <person name="Li Z."/>
            <person name="Zhang Y."/>
            <person name="Yin Y."/>
            <person name="Song W."/>
            <person name="Jiang J."/>
            <person name="Jackson S.A."/>
            <person name="Wing R.A."/>
            <person name="Wang J."/>
            <person name="Chen M."/>
        </authorList>
    </citation>
    <scope>NUCLEOTIDE SEQUENCE [LARGE SCALE GENOMIC DNA]</scope>
    <source>
        <strain evidence="1">cv. IRGC 101232</strain>
    </source>
</reference>
<protein>
    <submittedName>
        <fullName evidence="1">Uncharacterized protein</fullName>
    </submittedName>
</protein>
<dbReference type="Proteomes" id="UP000006038">
    <property type="component" value="Chromosome 9"/>
</dbReference>
<organism evidence="1">
    <name type="scientific">Oryza brachyantha</name>
    <name type="common">malo sina</name>
    <dbReference type="NCBI Taxonomy" id="4533"/>
    <lineage>
        <taxon>Eukaryota</taxon>
        <taxon>Viridiplantae</taxon>
        <taxon>Streptophyta</taxon>
        <taxon>Embryophyta</taxon>
        <taxon>Tracheophyta</taxon>
        <taxon>Spermatophyta</taxon>
        <taxon>Magnoliopsida</taxon>
        <taxon>Liliopsida</taxon>
        <taxon>Poales</taxon>
        <taxon>Poaceae</taxon>
        <taxon>BOP clade</taxon>
        <taxon>Oryzoideae</taxon>
        <taxon>Oryzeae</taxon>
        <taxon>Oryzinae</taxon>
        <taxon>Oryza</taxon>
    </lineage>
</organism>